<keyword evidence="3" id="KW-1185">Reference proteome</keyword>
<evidence type="ECO:0000313" key="2">
    <source>
        <dbReference type="EMBL" id="MDT0310443.1"/>
    </source>
</evidence>
<dbReference type="InterPro" id="IPR003776">
    <property type="entry name" value="YcaO-like_dom"/>
</dbReference>
<dbReference type="Gene3D" id="3.30.160.660">
    <property type="match status" value="1"/>
</dbReference>
<dbReference type="Pfam" id="PF02624">
    <property type="entry name" value="YcaO"/>
    <property type="match status" value="1"/>
</dbReference>
<dbReference type="PANTHER" id="PTHR37809:SF1">
    <property type="entry name" value="RIBOSOMAL PROTEIN S12 METHYLTHIOTRANSFERASE ACCESSORY FACTOR YCAO"/>
    <property type="match status" value="1"/>
</dbReference>
<dbReference type="PROSITE" id="PS51664">
    <property type="entry name" value="YCAO"/>
    <property type="match status" value="1"/>
</dbReference>
<name>A0ABU2LFT1_9ACTN</name>
<gene>
    <name evidence="2" type="ORF">RM780_26355</name>
</gene>
<accession>A0ABU2LFT1</accession>
<evidence type="ECO:0000313" key="3">
    <source>
        <dbReference type="Proteomes" id="UP001183388"/>
    </source>
</evidence>
<dbReference type="Proteomes" id="UP001183388">
    <property type="component" value="Unassembled WGS sequence"/>
</dbReference>
<feature type="domain" description="YcaO" evidence="1">
    <location>
        <begin position="63"/>
        <end position="381"/>
    </location>
</feature>
<protein>
    <submittedName>
        <fullName evidence="2">YcaO-like family protein</fullName>
    </submittedName>
</protein>
<dbReference type="Gene3D" id="3.30.1330.230">
    <property type="match status" value="1"/>
</dbReference>
<proteinExistence type="predicted"/>
<dbReference type="EMBL" id="JAVREN010000072">
    <property type="protein sequence ID" value="MDT0310443.1"/>
    <property type="molecule type" value="Genomic_DNA"/>
</dbReference>
<dbReference type="Gene3D" id="3.30.40.250">
    <property type="match status" value="1"/>
</dbReference>
<dbReference type="RefSeq" id="WP_311633411.1">
    <property type="nucleotide sequence ID" value="NZ_JAVREN010000072.1"/>
</dbReference>
<organism evidence="2 3">
    <name type="scientific">Streptomyces boetiae</name>
    <dbReference type="NCBI Taxonomy" id="3075541"/>
    <lineage>
        <taxon>Bacteria</taxon>
        <taxon>Bacillati</taxon>
        <taxon>Actinomycetota</taxon>
        <taxon>Actinomycetes</taxon>
        <taxon>Kitasatosporales</taxon>
        <taxon>Streptomycetaceae</taxon>
        <taxon>Streptomyces</taxon>
    </lineage>
</organism>
<comment type="caution">
    <text evidence="2">The sequence shown here is derived from an EMBL/GenBank/DDBJ whole genome shotgun (WGS) entry which is preliminary data.</text>
</comment>
<sequence>MSDRYVPGTHRTRSPADTWAAIAPRLSTYGITRVADVTGLDVLGIPVTMVTRPLSATLAASQGKGLTLDLARISGVMESIELWHAEDVSPSLRDVPARDLALPYDCLDLIRHPGSFLTPELPLDWVPARVMGTSEETVVPLLTTVLNHAARQTGSLAMFQTSSSGLASGNTVDEALLHGLYEVLERDSVARMPTVSSGRRQLLDISTVDDPVCAGLIERLDRHRIWSQITAVPNALGIPCFAVYLWSEDIPALCTGSGLHSVPSVALTSALLEAVQCRLTFISGVRDDLGEGAFVMHGRSWDTPADYGERVTWKESGQSPGEVFASPGDELAWIGKRLRGKMDRIACFVELEANPVFSVVKVICPGLRDMHHETPLPRLRG</sequence>
<dbReference type="PANTHER" id="PTHR37809">
    <property type="entry name" value="RIBOSOMAL PROTEIN S12 METHYLTHIOTRANSFERASE ACCESSORY FACTOR YCAO"/>
    <property type="match status" value="1"/>
</dbReference>
<reference evidence="3" key="1">
    <citation type="submission" date="2023-07" db="EMBL/GenBank/DDBJ databases">
        <title>30 novel species of actinomycetes from the DSMZ collection.</title>
        <authorList>
            <person name="Nouioui I."/>
        </authorList>
    </citation>
    <scope>NUCLEOTIDE SEQUENCE [LARGE SCALE GENOMIC DNA]</scope>
    <source>
        <strain evidence="3">DSM 44917</strain>
    </source>
</reference>
<evidence type="ECO:0000259" key="1">
    <source>
        <dbReference type="PROSITE" id="PS51664"/>
    </source>
</evidence>
<dbReference type="NCBIfam" id="TIGR00702">
    <property type="entry name" value="YcaO-type kinase domain"/>
    <property type="match status" value="1"/>
</dbReference>